<name>A0AA47PE41_MERPO</name>
<feature type="region of interest" description="Disordered" evidence="3">
    <location>
        <begin position="722"/>
        <end position="774"/>
    </location>
</feature>
<dbReference type="GO" id="GO:0008270">
    <property type="term" value="F:zinc ion binding"/>
    <property type="evidence" value="ECO:0007669"/>
    <property type="project" value="UniProtKB-KW"/>
</dbReference>
<dbReference type="EMBL" id="JAOPHQ010000004">
    <property type="protein sequence ID" value="KAK0156517.1"/>
    <property type="molecule type" value="Genomic_DNA"/>
</dbReference>
<proteinExistence type="predicted"/>
<dbReference type="Proteomes" id="UP001174136">
    <property type="component" value="Unassembled WGS sequence"/>
</dbReference>
<dbReference type="PROSITE" id="PS50158">
    <property type="entry name" value="ZF_CCHC"/>
    <property type="match status" value="1"/>
</dbReference>
<evidence type="ECO:0008006" key="8">
    <source>
        <dbReference type="Google" id="ProtNLM"/>
    </source>
</evidence>
<dbReference type="AlphaFoldDB" id="A0AA47PE41"/>
<dbReference type="InterPro" id="IPR043128">
    <property type="entry name" value="Rev_trsase/Diguanyl_cyclase"/>
</dbReference>
<dbReference type="PANTHER" id="PTHR37984">
    <property type="entry name" value="PROTEIN CBG26694"/>
    <property type="match status" value="1"/>
</dbReference>
<feature type="compositionally biased region" description="Basic and acidic residues" evidence="3">
    <location>
        <begin position="238"/>
        <end position="249"/>
    </location>
</feature>
<gene>
    <name evidence="6" type="ORF">N1851_000186</name>
</gene>
<dbReference type="SUPFAM" id="SSF56672">
    <property type="entry name" value="DNA/RNA polymerases"/>
    <property type="match status" value="1"/>
</dbReference>
<reference evidence="6" key="1">
    <citation type="journal article" date="2023" name="Front. Mar. Sci.">
        <title>A new Merluccius polli reference genome to investigate the effects of global change in West African waters.</title>
        <authorList>
            <person name="Mateo J.L."/>
            <person name="Blanco-Fernandez C."/>
            <person name="Garcia-Vazquez E."/>
            <person name="Machado-Schiaffino G."/>
        </authorList>
    </citation>
    <scope>NUCLEOTIDE SEQUENCE</scope>
    <source>
        <strain evidence="6">C29</strain>
        <tissue evidence="6">Fin</tissue>
    </source>
</reference>
<feature type="region of interest" description="Disordered" evidence="3">
    <location>
        <begin position="238"/>
        <end position="265"/>
    </location>
</feature>
<keyword evidence="7" id="KW-1185">Reference proteome</keyword>
<evidence type="ECO:0000256" key="3">
    <source>
        <dbReference type="SAM" id="MobiDB-lite"/>
    </source>
</evidence>
<evidence type="ECO:0000256" key="1">
    <source>
        <dbReference type="ARBA" id="ARBA00022801"/>
    </source>
</evidence>
<evidence type="ECO:0000256" key="2">
    <source>
        <dbReference type="PROSITE-ProRule" id="PRU00047"/>
    </source>
</evidence>
<dbReference type="SMART" id="SM00343">
    <property type="entry name" value="ZnF_C2HC"/>
    <property type="match status" value="2"/>
</dbReference>
<feature type="domain" description="CCHC-type" evidence="4">
    <location>
        <begin position="220"/>
        <end position="236"/>
    </location>
</feature>
<comment type="caution">
    <text evidence="6">The sequence shown here is derived from an EMBL/GenBank/DDBJ whole genome shotgun (WGS) entry which is preliminary data.</text>
</comment>
<dbReference type="SUPFAM" id="SSF57756">
    <property type="entry name" value="Retrovirus zinc finger-like domains"/>
    <property type="match status" value="1"/>
</dbReference>
<evidence type="ECO:0000259" key="4">
    <source>
        <dbReference type="PROSITE" id="PS50158"/>
    </source>
</evidence>
<dbReference type="CDD" id="cd01647">
    <property type="entry name" value="RT_LTR"/>
    <property type="match status" value="1"/>
</dbReference>
<evidence type="ECO:0000259" key="5">
    <source>
        <dbReference type="PROSITE" id="PS50175"/>
    </source>
</evidence>
<keyword evidence="2" id="KW-0862">Zinc</keyword>
<organism evidence="6 7">
    <name type="scientific">Merluccius polli</name>
    <name type="common">Benguela hake</name>
    <name type="synonym">Merluccius cadenati</name>
    <dbReference type="NCBI Taxonomy" id="89951"/>
    <lineage>
        <taxon>Eukaryota</taxon>
        <taxon>Metazoa</taxon>
        <taxon>Chordata</taxon>
        <taxon>Craniata</taxon>
        <taxon>Vertebrata</taxon>
        <taxon>Euteleostomi</taxon>
        <taxon>Actinopterygii</taxon>
        <taxon>Neopterygii</taxon>
        <taxon>Teleostei</taxon>
        <taxon>Neoteleostei</taxon>
        <taxon>Acanthomorphata</taxon>
        <taxon>Zeiogadaria</taxon>
        <taxon>Gadariae</taxon>
        <taxon>Gadiformes</taxon>
        <taxon>Gadoidei</taxon>
        <taxon>Merlucciidae</taxon>
        <taxon>Merluccius</taxon>
    </lineage>
</organism>
<dbReference type="InterPro" id="IPR021109">
    <property type="entry name" value="Peptidase_aspartic_dom_sf"/>
</dbReference>
<protein>
    <recommendedName>
        <fullName evidence="8">CCHC-type domain-containing protein</fullName>
    </recommendedName>
</protein>
<dbReference type="SUPFAM" id="SSF50630">
    <property type="entry name" value="Acid proteases"/>
    <property type="match status" value="1"/>
</dbReference>
<feature type="compositionally biased region" description="Basic and acidic residues" evidence="3">
    <location>
        <begin position="756"/>
        <end position="774"/>
    </location>
</feature>
<evidence type="ECO:0000313" key="7">
    <source>
        <dbReference type="Proteomes" id="UP001174136"/>
    </source>
</evidence>
<dbReference type="GO" id="GO:0004190">
    <property type="term" value="F:aspartic-type endopeptidase activity"/>
    <property type="evidence" value="ECO:0007669"/>
    <property type="project" value="InterPro"/>
</dbReference>
<evidence type="ECO:0000313" key="6">
    <source>
        <dbReference type="EMBL" id="KAK0156517.1"/>
    </source>
</evidence>
<accession>A0AA47PE41</accession>
<keyword evidence="2" id="KW-0479">Metal-binding</keyword>
<dbReference type="Gene3D" id="4.10.60.10">
    <property type="entry name" value="Zinc finger, CCHC-type"/>
    <property type="match status" value="1"/>
</dbReference>
<dbReference type="PROSITE" id="PS50175">
    <property type="entry name" value="ASP_PROT_RETROV"/>
    <property type="match status" value="1"/>
</dbReference>
<dbReference type="Gene3D" id="2.40.70.10">
    <property type="entry name" value="Acid Proteases"/>
    <property type="match status" value="1"/>
</dbReference>
<dbReference type="Gene3D" id="3.10.10.10">
    <property type="entry name" value="HIV Type 1 Reverse Transcriptase, subunit A, domain 1"/>
    <property type="match status" value="1"/>
</dbReference>
<dbReference type="GO" id="GO:0003676">
    <property type="term" value="F:nucleic acid binding"/>
    <property type="evidence" value="ECO:0007669"/>
    <property type="project" value="InterPro"/>
</dbReference>
<dbReference type="InterPro" id="IPR001995">
    <property type="entry name" value="Peptidase_A2_cat"/>
</dbReference>
<dbReference type="InterPro" id="IPR050951">
    <property type="entry name" value="Retrovirus_Pol_polyprotein"/>
</dbReference>
<dbReference type="PANTHER" id="PTHR37984:SF13">
    <property type="entry name" value="RIBONUCLEASE H"/>
    <property type="match status" value="1"/>
</dbReference>
<dbReference type="InterPro" id="IPR036875">
    <property type="entry name" value="Znf_CCHC_sf"/>
</dbReference>
<sequence length="774" mass="88105">MNVTIGTLSAFDSEEQTWEEYCEIIEQFFEANGIDDGEKQRAILISVVGPATYKLIRNLVSPEKPSSKTYDQIATLMKNHFNPKPSEIVQRYKFDSRSRQPSETVSSYVAELRRLAHDCNFGTTLEQRLRDRLVCGVNDDRIQRRLLSETDVTFEKAFKIAVAAEAASKNVQDLQTKAPLACNSVKTEGKERKGDWKKRECYRCHGKQHSAFECKFKEAKCHSCGKVGHIAKACRSKNEKNPHREERRVRSQGAHNVCERQDSNDSSEEEEAFTLACIKTETSIKRIKPFEVKVEVNRKKVNFEIDTGCSVSVMNETTFHKMWKENKRPQLKETKLSLRSYTGEKIKVAGVADVEVTYAQQVKTLPLVVVKGTGPSLLGRGWLETLKLKWDEIKHVRTETQGLQQVLSKHEDVFKEELGMLKGMKATIRVSAEACPKFYRPRSVPYAMRAKVEEELERLLRENIIEPVKYAEWAAPIVPVLKPDGSIRICGDYKLTVNSASSLEQYPIPRVEDLFNTLTGGKQFSKLDLSHAYQQIVMDDESKKYLTVNTHRGLFTYNRLAFGMGSPRVQRWATLLRAYEYKIIYKPGKEHANADALSRLPLPQTDEEDDTEKVLMLDVLEDPPITTAQVKQWTTKDATLSQVLLWCLKGWPNEVDTAFKPYSQRKLELIRTGDGRIMRRHVDQIRKRHATLSDMSSPEVTVEPYSLPLPEQAAEALPTDSVVPTSVGGEVTETAQVQPSAGNSPEARAEPSLVLRRSERTRKTPDYLKDFVRQ</sequence>
<dbReference type="InterPro" id="IPR001878">
    <property type="entry name" value="Znf_CCHC"/>
</dbReference>
<dbReference type="InterPro" id="IPR043502">
    <property type="entry name" value="DNA/RNA_pol_sf"/>
</dbReference>
<dbReference type="Gene3D" id="3.30.70.270">
    <property type="match status" value="1"/>
</dbReference>
<dbReference type="GO" id="GO:0006508">
    <property type="term" value="P:proteolysis"/>
    <property type="evidence" value="ECO:0007669"/>
    <property type="project" value="InterPro"/>
</dbReference>
<keyword evidence="1" id="KW-0378">Hydrolase</keyword>
<feature type="compositionally biased region" description="Polar residues" evidence="3">
    <location>
        <begin position="733"/>
        <end position="743"/>
    </location>
</feature>
<feature type="domain" description="Peptidase A2" evidence="5">
    <location>
        <begin position="301"/>
        <end position="382"/>
    </location>
</feature>
<keyword evidence="2" id="KW-0863">Zinc-finger</keyword>